<comment type="caution">
    <text evidence="1">The sequence shown here is derived from an EMBL/GenBank/DDBJ whole genome shotgun (WGS) entry which is preliminary data.</text>
</comment>
<dbReference type="Proteomes" id="UP000436088">
    <property type="component" value="Unassembled WGS sequence"/>
</dbReference>
<keyword evidence="2" id="KW-1185">Reference proteome</keyword>
<proteinExistence type="predicted"/>
<name>A0A6A2XF20_HIBSY</name>
<gene>
    <name evidence="1" type="ORF">F3Y22_tig00112343pilonHSYRG00122</name>
</gene>
<evidence type="ECO:0000313" key="1">
    <source>
        <dbReference type="EMBL" id="KAE8668310.1"/>
    </source>
</evidence>
<reference evidence="1" key="1">
    <citation type="submission" date="2019-09" db="EMBL/GenBank/DDBJ databases">
        <title>Draft genome information of white flower Hibiscus syriacus.</title>
        <authorList>
            <person name="Kim Y.-M."/>
        </authorList>
    </citation>
    <scope>NUCLEOTIDE SEQUENCE [LARGE SCALE GENOMIC DNA]</scope>
    <source>
        <strain evidence="1">YM2019G1</strain>
    </source>
</reference>
<protein>
    <submittedName>
        <fullName evidence="1">Uncharacterized protein</fullName>
    </submittedName>
</protein>
<organism evidence="1 2">
    <name type="scientific">Hibiscus syriacus</name>
    <name type="common">Rose of Sharon</name>
    <dbReference type="NCBI Taxonomy" id="106335"/>
    <lineage>
        <taxon>Eukaryota</taxon>
        <taxon>Viridiplantae</taxon>
        <taxon>Streptophyta</taxon>
        <taxon>Embryophyta</taxon>
        <taxon>Tracheophyta</taxon>
        <taxon>Spermatophyta</taxon>
        <taxon>Magnoliopsida</taxon>
        <taxon>eudicotyledons</taxon>
        <taxon>Gunneridae</taxon>
        <taxon>Pentapetalae</taxon>
        <taxon>rosids</taxon>
        <taxon>malvids</taxon>
        <taxon>Malvales</taxon>
        <taxon>Malvaceae</taxon>
        <taxon>Malvoideae</taxon>
        <taxon>Hibiscus</taxon>
    </lineage>
</organism>
<sequence>MNGSFHVPNSNFNLLTHIVPQFDRLSYPEKIKEEDGIISFKNSAGLGCYPNSLKNGDVSSHGMIMSFYVSSIIFDALTYMTLAVDSSPSQGRTPAICRETRDRNRSKLVRVEGESKGGLVSLWHKAVKYGDTRFHQMLQGVSSPEPSVPI</sequence>
<dbReference type="AlphaFoldDB" id="A0A6A2XF20"/>
<evidence type="ECO:0000313" key="2">
    <source>
        <dbReference type="Proteomes" id="UP000436088"/>
    </source>
</evidence>
<dbReference type="EMBL" id="VEPZ02001555">
    <property type="protein sequence ID" value="KAE8668310.1"/>
    <property type="molecule type" value="Genomic_DNA"/>
</dbReference>
<accession>A0A6A2XF20</accession>